<feature type="transmembrane region" description="Helical" evidence="7">
    <location>
        <begin position="518"/>
        <end position="544"/>
    </location>
</feature>
<keyword evidence="3 7" id="KW-0812">Transmembrane</keyword>
<feature type="region of interest" description="Disordered" evidence="6">
    <location>
        <begin position="1"/>
        <end position="20"/>
    </location>
</feature>
<proteinExistence type="inferred from homology"/>
<feature type="transmembrane region" description="Helical" evidence="7">
    <location>
        <begin position="667"/>
        <end position="688"/>
    </location>
</feature>
<evidence type="ECO:0000256" key="7">
    <source>
        <dbReference type="SAM" id="Phobius"/>
    </source>
</evidence>
<feature type="compositionally biased region" description="Acidic residues" evidence="6">
    <location>
        <begin position="240"/>
        <end position="262"/>
    </location>
</feature>
<dbReference type="AlphaFoldDB" id="A0A4P7NGP4"/>
<gene>
    <name evidence="8" type="ORF">PoMZ_08065</name>
</gene>
<evidence type="ECO:0000313" key="8">
    <source>
        <dbReference type="EMBL" id="QBZ61119.1"/>
    </source>
</evidence>
<feature type="transmembrane region" description="Helical" evidence="7">
    <location>
        <begin position="634"/>
        <end position="655"/>
    </location>
</feature>
<protein>
    <submittedName>
        <fullName evidence="8">Uncharacterized protein</fullName>
    </submittedName>
</protein>
<evidence type="ECO:0000256" key="4">
    <source>
        <dbReference type="ARBA" id="ARBA00022989"/>
    </source>
</evidence>
<dbReference type="GO" id="GO:0015297">
    <property type="term" value="F:antiporter activity"/>
    <property type="evidence" value="ECO:0007669"/>
    <property type="project" value="InterPro"/>
</dbReference>
<comment type="similarity">
    <text evidence="2">Belongs to the multi antimicrobial extrusion (MATE) (TC 2.A.66.1) family.</text>
</comment>
<feature type="region of interest" description="Disordered" evidence="6">
    <location>
        <begin position="221"/>
        <end position="272"/>
    </location>
</feature>
<dbReference type="NCBIfam" id="TIGR00797">
    <property type="entry name" value="matE"/>
    <property type="match status" value="1"/>
</dbReference>
<feature type="compositionally biased region" description="Acidic residues" evidence="6">
    <location>
        <begin position="72"/>
        <end position="82"/>
    </location>
</feature>
<dbReference type="InterPro" id="IPR045069">
    <property type="entry name" value="MATE_euk"/>
</dbReference>
<feature type="transmembrane region" description="Helical" evidence="7">
    <location>
        <begin position="694"/>
        <end position="714"/>
    </location>
</feature>
<comment type="subcellular location">
    <subcellularLocation>
        <location evidence="1">Membrane</location>
        <topology evidence="1">Multi-pass membrane protein</topology>
    </subcellularLocation>
</comment>
<sequence>MSRTRNDSLNPENEQDDRRTSILSMFSFRERHGSILSGITDIIPENLPLPSSFVPTAPIVQEILSRDIAECSDEDHDNEDGDDNHVHEHRSGSISHSQTPPLDIGAGPSHHHHTQTTSQDAKLAFHPNGVAYGLSGFSAVSIQGVDRPVPNPQELQQSLAAEVDLLRDNDLIPSHSSEQRRRSSATFSGRVYRRFLSTRVRDHDRPVDIFSSDVFRSSSQSVLPDERAPLLPRRRRPSTDTEETLGESDGDSEAVSDSEDESVPTPPADEVHQKWDSAVAAQVLRTTWQREAKTLVQYSAPLIVTFLLHYSVTVASVLTVGRLGMVELAAVNLATMTASITCYVPVQGLATCLDTLCAQAYGSGHKHLVGLQAQRMTWFLWILMVPIAVLWWFSGPIIEKLVPGEETAGLSSLYLRVLILGMPGVAALESGKRFVQAQGLFHATTYVLLITAPLSFFLNWLFVFRFGWGFAGSASAMAIVQNLIPILLVLYVVFFEGRECWSGFSWKAFRNWGPMIKLALPGMIMIEAQFSVLEILTIAAGQLGTAHLAAQSVLVTVTSTSFNIPFPLAIATSTRVANLIGANLGDAARTTTKVAIFAALAVGVFNMIMLISLRRVLPAVFTDDERVIDIASKTMIVCGIMQIFDALAAVSHGILRGVGRQAVGGYANLFSYYFVALPVSLSTAFALGWKLSGLWAGLVSGLAVVSALELLYLYNSDWESAIAQAAARMRSEEVEIVEPKAVGALGPN</sequence>
<evidence type="ECO:0000256" key="2">
    <source>
        <dbReference type="ARBA" id="ARBA00010199"/>
    </source>
</evidence>
<evidence type="ECO:0000313" key="9">
    <source>
        <dbReference type="Proteomes" id="UP000294847"/>
    </source>
</evidence>
<dbReference type="CDD" id="cd13132">
    <property type="entry name" value="MATE_eukaryotic"/>
    <property type="match status" value="1"/>
</dbReference>
<dbReference type="GO" id="GO:1990961">
    <property type="term" value="P:xenobiotic detoxification by transmembrane export across the plasma membrane"/>
    <property type="evidence" value="ECO:0007669"/>
    <property type="project" value="InterPro"/>
</dbReference>
<feature type="transmembrane region" description="Helical" evidence="7">
    <location>
        <begin position="443"/>
        <end position="462"/>
    </location>
</feature>
<dbReference type="EMBL" id="CP034207">
    <property type="protein sequence ID" value="QBZ61119.1"/>
    <property type="molecule type" value="Genomic_DNA"/>
</dbReference>
<feature type="transmembrane region" description="Helical" evidence="7">
    <location>
        <begin position="474"/>
        <end position="497"/>
    </location>
</feature>
<feature type="transmembrane region" description="Helical" evidence="7">
    <location>
        <begin position="413"/>
        <end position="431"/>
    </location>
</feature>
<feature type="transmembrane region" description="Helical" evidence="7">
    <location>
        <begin position="298"/>
        <end position="320"/>
    </location>
</feature>
<organism evidence="8 9">
    <name type="scientific">Pyricularia oryzae</name>
    <name type="common">Rice blast fungus</name>
    <name type="synonym">Magnaporthe oryzae</name>
    <dbReference type="NCBI Taxonomy" id="318829"/>
    <lineage>
        <taxon>Eukaryota</taxon>
        <taxon>Fungi</taxon>
        <taxon>Dikarya</taxon>
        <taxon>Ascomycota</taxon>
        <taxon>Pezizomycotina</taxon>
        <taxon>Sordariomycetes</taxon>
        <taxon>Sordariomycetidae</taxon>
        <taxon>Magnaporthales</taxon>
        <taxon>Pyriculariaceae</taxon>
        <taxon>Pyricularia</taxon>
    </lineage>
</organism>
<reference evidence="8 9" key="1">
    <citation type="journal article" date="2019" name="Mol. Biol. Evol.">
        <title>Blast fungal genomes show frequent chromosomal changes, gene gains and losses, and effector gene turnover.</title>
        <authorList>
            <person name="Gomez Luciano L.B."/>
            <person name="Jason Tsai I."/>
            <person name="Chuma I."/>
            <person name="Tosa Y."/>
            <person name="Chen Y.H."/>
            <person name="Li J.Y."/>
            <person name="Li M.Y."/>
            <person name="Jade Lu M.Y."/>
            <person name="Nakayashiki H."/>
            <person name="Li W.H."/>
        </authorList>
    </citation>
    <scope>NUCLEOTIDE SEQUENCE [LARGE SCALE GENOMIC DNA]</scope>
    <source>
        <strain evidence="8">MZ5-1-6</strain>
    </source>
</reference>
<evidence type="ECO:0000256" key="6">
    <source>
        <dbReference type="SAM" id="MobiDB-lite"/>
    </source>
</evidence>
<dbReference type="GO" id="GO:0042910">
    <property type="term" value="F:xenobiotic transmembrane transporter activity"/>
    <property type="evidence" value="ECO:0007669"/>
    <property type="project" value="InterPro"/>
</dbReference>
<dbReference type="PANTHER" id="PTHR11206">
    <property type="entry name" value="MULTIDRUG RESISTANCE PROTEIN"/>
    <property type="match status" value="1"/>
</dbReference>
<evidence type="ECO:0000256" key="1">
    <source>
        <dbReference type="ARBA" id="ARBA00004141"/>
    </source>
</evidence>
<feature type="transmembrane region" description="Helical" evidence="7">
    <location>
        <begin position="376"/>
        <end position="393"/>
    </location>
</feature>
<dbReference type="InterPro" id="IPR002528">
    <property type="entry name" value="MATE_fam"/>
</dbReference>
<keyword evidence="4 7" id="KW-1133">Transmembrane helix</keyword>
<dbReference type="Proteomes" id="UP000294847">
    <property type="component" value="Chromosome 4"/>
</dbReference>
<keyword evidence="5 7" id="KW-0472">Membrane</keyword>
<accession>A0A4P7NGP4</accession>
<evidence type="ECO:0000256" key="5">
    <source>
        <dbReference type="ARBA" id="ARBA00023136"/>
    </source>
</evidence>
<dbReference type="GO" id="GO:0016020">
    <property type="term" value="C:membrane"/>
    <property type="evidence" value="ECO:0007669"/>
    <property type="project" value="UniProtKB-SubCell"/>
</dbReference>
<dbReference type="Pfam" id="PF01554">
    <property type="entry name" value="MatE"/>
    <property type="match status" value="2"/>
</dbReference>
<evidence type="ECO:0000256" key="3">
    <source>
        <dbReference type="ARBA" id="ARBA00022692"/>
    </source>
</evidence>
<feature type="region of interest" description="Disordered" evidence="6">
    <location>
        <begin position="72"/>
        <end position="120"/>
    </location>
</feature>
<feature type="transmembrane region" description="Helical" evidence="7">
    <location>
        <begin position="594"/>
        <end position="614"/>
    </location>
</feature>
<name>A0A4P7NGP4_PYROR</name>